<evidence type="ECO:0000256" key="9">
    <source>
        <dbReference type="ARBA" id="ARBA00054726"/>
    </source>
</evidence>
<dbReference type="InterPro" id="IPR002582">
    <property type="entry name" value="ACPS"/>
</dbReference>
<dbReference type="AlphaFoldDB" id="A0A317MWW1"/>
<evidence type="ECO:0000259" key="11">
    <source>
        <dbReference type="Pfam" id="PF01648"/>
    </source>
</evidence>
<keyword evidence="5 10" id="KW-0460">Magnesium</keyword>
<evidence type="ECO:0000256" key="6">
    <source>
        <dbReference type="ARBA" id="ARBA00023098"/>
    </source>
</evidence>
<evidence type="ECO:0000256" key="8">
    <source>
        <dbReference type="ARBA" id="ARBA00050875"/>
    </source>
</evidence>
<dbReference type="NCBIfam" id="TIGR00516">
    <property type="entry name" value="acpS"/>
    <property type="match status" value="1"/>
</dbReference>
<comment type="caution">
    <text evidence="12">The sequence shown here is derived from an EMBL/GenBank/DDBJ whole genome shotgun (WGS) entry which is preliminary data.</text>
</comment>
<dbReference type="InterPro" id="IPR037143">
    <property type="entry name" value="4-PPantetheinyl_Trfase_dom_sf"/>
</dbReference>
<dbReference type="InterPro" id="IPR004568">
    <property type="entry name" value="Ppantetheine-prot_Trfase_dom"/>
</dbReference>
<name>A0A317MWW1_9GAMM</name>
<proteinExistence type="inferred from homology"/>
<dbReference type="Pfam" id="PF01648">
    <property type="entry name" value="ACPS"/>
    <property type="match status" value="1"/>
</dbReference>
<dbReference type="FunFam" id="3.90.470.20:FF:000001">
    <property type="entry name" value="Holo-[acyl-carrier-protein] synthase"/>
    <property type="match status" value="1"/>
</dbReference>
<dbReference type="Gene3D" id="3.90.470.20">
    <property type="entry name" value="4'-phosphopantetheinyl transferase domain"/>
    <property type="match status" value="1"/>
</dbReference>
<evidence type="ECO:0000256" key="7">
    <source>
        <dbReference type="ARBA" id="ARBA00023160"/>
    </source>
</evidence>
<comment type="catalytic activity">
    <reaction evidence="8 10">
        <text>apo-[ACP] + CoA = holo-[ACP] + adenosine 3',5'-bisphosphate + H(+)</text>
        <dbReference type="Rhea" id="RHEA:12068"/>
        <dbReference type="Rhea" id="RHEA-COMP:9685"/>
        <dbReference type="Rhea" id="RHEA-COMP:9690"/>
        <dbReference type="ChEBI" id="CHEBI:15378"/>
        <dbReference type="ChEBI" id="CHEBI:29999"/>
        <dbReference type="ChEBI" id="CHEBI:57287"/>
        <dbReference type="ChEBI" id="CHEBI:58343"/>
        <dbReference type="ChEBI" id="CHEBI:64479"/>
        <dbReference type="EC" id="2.7.8.7"/>
    </reaction>
</comment>
<dbReference type="GO" id="GO:0008897">
    <property type="term" value="F:holo-[acyl-carrier-protein] synthase activity"/>
    <property type="evidence" value="ECO:0007669"/>
    <property type="project" value="UniProtKB-UniRule"/>
</dbReference>
<evidence type="ECO:0000313" key="12">
    <source>
        <dbReference type="EMBL" id="PWV63365.1"/>
    </source>
</evidence>
<keyword evidence="7 10" id="KW-0275">Fatty acid biosynthesis</keyword>
<protein>
    <recommendedName>
        <fullName evidence="10">Holo-[acyl-carrier-protein] synthase</fullName>
        <shortName evidence="10">Holo-ACP synthase</shortName>
        <ecNumber evidence="10">2.7.8.7</ecNumber>
    </recommendedName>
    <alternativeName>
        <fullName evidence="10">4'-phosphopantetheinyl transferase AcpS</fullName>
    </alternativeName>
</protein>
<feature type="domain" description="4'-phosphopantetheinyl transferase" evidence="11">
    <location>
        <begin position="4"/>
        <end position="121"/>
    </location>
</feature>
<dbReference type="InterPro" id="IPR008278">
    <property type="entry name" value="4-PPantetheinyl_Trfase_dom"/>
</dbReference>
<gene>
    <name evidence="10" type="primary">acpS</name>
    <name evidence="12" type="ORF">C7443_103290</name>
</gene>
<keyword evidence="13" id="KW-1185">Reference proteome</keyword>
<dbReference type="EMBL" id="QGTJ01000003">
    <property type="protein sequence ID" value="PWV63365.1"/>
    <property type="molecule type" value="Genomic_DNA"/>
</dbReference>
<evidence type="ECO:0000256" key="2">
    <source>
        <dbReference type="ARBA" id="ARBA00022679"/>
    </source>
</evidence>
<dbReference type="RefSeq" id="WP_110017867.1">
    <property type="nucleotide sequence ID" value="NZ_QGTJ01000003.1"/>
</dbReference>
<accession>A0A317MWW1</accession>
<keyword evidence="1 10" id="KW-0444">Lipid biosynthesis</keyword>
<comment type="function">
    <text evidence="9">Transfers the 4'-phosphopantetheine moiety from coenzyme A to the 'Ser-36' of acyl-carrier-protein.</text>
</comment>
<comment type="subcellular location">
    <subcellularLocation>
        <location evidence="10">Cytoplasm</location>
    </subcellularLocation>
</comment>
<sequence>MILGIGTDIVRIARIEDSLARIGERFAEKLLTQQELAEFRASRAPARLLARRFAAKEAAVKALGTGVAEGIGLSQIGVAHDVLGRPLLCWHGAARARCEQLGVSASWLSISDERDYAVACVVLEG</sequence>
<keyword evidence="10" id="KW-0963">Cytoplasm</keyword>
<comment type="cofactor">
    <cofactor evidence="10">
        <name>Mg(2+)</name>
        <dbReference type="ChEBI" id="CHEBI:18420"/>
    </cofactor>
</comment>
<dbReference type="Proteomes" id="UP000246569">
    <property type="component" value="Unassembled WGS sequence"/>
</dbReference>
<feature type="binding site" evidence="10">
    <location>
        <position position="8"/>
    </location>
    <ligand>
        <name>Mg(2+)</name>
        <dbReference type="ChEBI" id="CHEBI:18420"/>
    </ligand>
</feature>
<dbReference type="EC" id="2.7.8.7" evidence="10"/>
<dbReference type="GO" id="GO:0006633">
    <property type="term" value="P:fatty acid biosynthetic process"/>
    <property type="evidence" value="ECO:0007669"/>
    <property type="project" value="UniProtKB-UniRule"/>
</dbReference>
<dbReference type="HAMAP" id="MF_00101">
    <property type="entry name" value="AcpS"/>
    <property type="match status" value="1"/>
</dbReference>
<feature type="binding site" evidence="10">
    <location>
        <position position="57"/>
    </location>
    <ligand>
        <name>Mg(2+)</name>
        <dbReference type="ChEBI" id="CHEBI:18420"/>
    </ligand>
</feature>
<keyword evidence="4 10" id="KW-0276">Fatty acid metabolism</keyword>
<keyword evidence="2 10" id="KW-0808">Transferase</keyword>
<dbReference type="SUPFAM" id="SSF56214">
    <property type="entry name" value="4'-phosphopantetheinyl transferase"/>
    <property type="match status" value="1"/>
</dbReference>
<evidence type="ECO:0000256" key="4">
    <source>
        <dbReference type="ARBA" id="ARBA00022832"/>
    </source>
</evidence>
<evidence type="ECO:0000256" key="1">
    <source>
        <dbReference type="ARBA" id="ARBA00022516"/>
    </source>
</evidence>
<dbReference type="GO" id="GO:0005737">
    <property type="term" value="C:cytoplasm"/>
    <property type="evidence" value="ECO:0007669"/>
    <property type="project" value="UniProtKB-SubCell"/>
</dbReference>
<evidence type="ECO:0000256" key="5">
    <source>
        <dbReference type="ARBA" id="ARBA00022842"/>
    </source>
</evidence>
<comment type="similarity">
    <text evidence="10">Belongs to the P-Pant transferase superfamily. AcpS family.</text>
</comment>
<keyword evidence="6 10" id="KW-0443">Lipid metabolism</keyword>
<evidence type="ECO:0000313" key="13">
    <source>
        <dbReference type="Proteomes" id="UP000246569"/>
    </source>
</evidence>
<dbReference type="OrthoDB" id="517356at2"/>
<keyword evidence="3 10" id="KW-0479">Metal-binding</keyword>
<reference evidence="12 13" key="1">
    <citation type="submission" date="2018-05" db="EMBL/GenBank/DDBJ databases">
        <title>Genomic Encyclopedia of Type Strains, Phase IV (KMG-IV): sequencing the most valuable type-strain genomes for metagenomic binning, comparative biology and taxonomic classification.</title>
        <authorList>
            <person name="Goeker M."/>
        </authorList>
    </citation>
    <scope>NUCLEOTIDE SEQUENCE [LARGE SCALE GENOMIC DNA]</scope>
    <source>
        <strain evidence="12 13">DSM 23606</strain>
    </source>
</reference>
<organism evidence="12 13">
    <name type="scientific">Plasticicumulans acidivorans</name>
    <dbReference type="NCBI Taxonomy" id="886464"/>
    <lineage>
        <taxon>Bacteria</taxon>
        <taxon>Pseudomonadati</taxon>
        <taxon>Pseudomonadota</taxon>
        <taxon>Gammaproteobacteria</taxon>
        <taxon>Candidatus Competibacteraceae</taxon>
        <taxon>Plasticicumulans</taxon>
    </lineage>
</organism>
<evidence type="ECO:0000256" key="3">
    <source>
        <dbReference type="ARBA" id="ARBA00022723"/>
    </source>
</evidence>
<evidence type="ECO:0000256" key="10">
    <source>
        <dbReference type="HAMAP-Rule" id="MF_00101"/>
    </source>
</evidence>
<dbReference type="GO" id="GO:0000287">
    <property type="term" value="F:magnesium ion binding"/>
    <property type="evidence" value="ECO:0007669"/>
    <property type="project" value="UniProtKB-UniRule"/>
</dbReference>
<dbReference type="NCBIfam" id="TIGR00556">
    <property type="entry name" value="pantethn_trn"/>
    <property type="match status" value="1"/>
</dbReference>
<comment type="function">
    <text evidence="10">Transfers the 4'-phosphopantetheine moiety from coenzyme A to a Ser of acyl-carrier-protein.</text>
</comment>